<reference evidence="2" key="2">
    <citation type="journal article" date="2017" name="J. Anim. Genet.">
        <title>Multiple reference genome sequences of hot pepper reveal the massive evolution of plant disease resistance genes by retroduplication.</title>
        <authorList>
            <person name="Kim S."/>
            <person name="Park J."/>
            <person name="Yeom S.-I."/>
            <person name="Kim Y.-M."/>
            <person name="Seo E."/>
            <person name="Kim K.-T."/>
            <person name="Kim M.-S."/>
            <person name="Lee J.M."/>
            <person name="Cheong K."/>
            <person name="Shin H.-S."/>
            <person name="Kim S.-B."/>
            <person name="Han K."/>
            <person name="Lee J."/>
            <person name="Park M."/>
            <person name="Lee H.-A."/>
            <person name="Lee H.-Y."/>
            <person name="Lee Y."/>
            <person name="Oh S."/>
            <person name="Lee J.H."/>
            <person name="Choi E."/>
            <person name="Choi E."/>
            <person name="Lee S.E."/>
            <person name="Jeon J."/>
            <person name="Kim H."/>
            <person name="Choi G."/>
            <person name="Song H."/>
            <person name="Lee J."/>
            <person name="Lee S.-C."/>
            <person name="Kwon J.-K."/>
            <person name="Lee H.-Y."/>
            <person name="Koo N."/>
            <person name="Hong Y."/>
            <person name="Kim R.W."/>
            <person name="Kang W.-H."/>
            <person name="Huh J.H."/>
            <person name="Kang B.-C."/>
            <person name="Yang T.-J."/>
            <person name="Lee Y.-H."/>
            <person name="Bennetzen J.L."/>
            <person name="Choi D."/>
        </authorList>
    </citation>
    <scope>NUCLEOTIDE SEQUENCE [LARGE SCALE GENOMIC DNA]</scope>
    <source>
        <strain evidence="2">cv. PBC81</strain>
    </source>
</reference>
<dbReference type="Proteomes" id="UP000224567">
    <property type="component" value="Unassembled WGS sequence"/>
</dbReference>
<keyword evidence="2" id="KW-1185">Reference proteome</keyword>
<dbReference type="AlphaFoldDB" id="A0A2G2W974"/>
<dbReference type="EMBL" id="MLFT02000008">
    <property type="protein sequence ID" value="PHT41784.1"/>
    <property type="molecule type" value="Genomic_DNA"/>
</dbReference>
<name>A0A2G2W974_CAPBA</name>
<sequence length="121" mass="13156">MANKEEILEEKCGDWLVCGAIFGSAQQTAGTLANQVPSSSTVIASINSSYNTISSQDRGLPKEYSSMMVTGVQYEVFSSEDEDVCPPYALKVADIILQFCDVNKLFELQQSDKKGCNKALS</sequence>
<proteinExistence type="predicted"/>
<accession>A0A2G2W974</accession>
<protein>
    <submittedName>
        <fullName evidence="1">Uncharacterized protein</fullName>
    </submittedName>
</protein>
<organism evidence="1 2">
    <name type="scientific">Capsicum baccatum</name>
    <name type="common">Peruvian pepper</name>
    <dbReference type="NCBI Taxonomy" id="33114"/>
    <lineage>
        <taxon>Eukaryota</taxon>
        <taxon>Viridiplantae</taxon>
        <taxon>Streptophyta</taxon>
        <taxon>Embryophyta</taxon>
        <taxon>Tracheophyta</taxon>
        <taxon>Spermatophyta</taxon>
        <taxon>Magnoliopsida</taxon>
        <taxon>eudicotyledons</taxon>
        <taxon>Gunneridae</taxon>
        <taxon>Pentapetalae</taxon>
        <taxon>asterids</taxon>
        <taxon>lamiids</taxon>
        <taxon>Solanales</taxon>
        <taxon>Solanaceae</taxon>
        <taxon>Solanoideae</taxon>
        <taxon>Capsiceae</taxon>
        <taxon>Capsicum</taxon>
    </lineage>
</organism>
<reference evidence="1 2" key="1">
    <citation type="journal article" date="2017" name="Genome Biol.">
        <title>New reference genome sequences of hot pepper reveal the massive evolution of plant disease-resistance genes by retroduplication.</title>
        <authorList>
            <person name="Kim S."/>
            <person name="Park J."/>
            <person name="Yeom S.I."/>
            <person name="Kim Y.M."/>
            <person name="Seo E."/>
            <person name="Kim K.T."/>
            <person name="Kim M.S."/>
            <person name="Lee J.M."/>
            <person name="Cheong K."/>
            <person name="Shin H.S."/>
            <person name="Kim S.B."/>
            <person name="Han K."/>
            <person name="Lee J."/>
            <person name="Park M."/>
            <person name="Lee H.A."/>
            <person name="Lee H.Y."/>
            <person name="Lee Y."/>
            <person name="Oh S."/>
            <person name="Lee J.H."/>
            <person name="Choi E."/>
            <person name="Choi E."/>
            <person name="Lee S.E."/>
            <person name="Jeon J."/>
            <person name="Kim H."/>
            <person name="Choi G."/>
            <person name="Song H."/>
            <person name="Lee J."/>
            <person name="Lee S.C."/>
            <person name="Kwon J.K."/>
            <person name="Lee H.Y."/>
            <person name="Koo N."/>
            <person name="Hong Y."/>
            <person name="Kim R.W."/>
            <person name="Kang W.H."/>
            <person name="Huh J.H."/>
            <person name="Kang B.C."/>
            <person name="Yang T.J."/>
            <person name="Lee Y.H."/>
            <person name="Bennetzen J.L."/>
            <person name="Choi D."/>
        </authorList>
    </citation>
    <scope>NUCLEOTIDE SEQUENCE [LARGE SCALE GENOMIC DNA]</scope>
    <source>
        <strain evidence="2">cv. PBC81</strain>
    </source>
</reference>
<comment type="caution">
    <text evidence="1">The sequence shown here is derived from an EMBL/GenBank/DDBJ whole genome shotgun (WGS) entry which is preliminary data.</text>
</comment>
<evidence type="ECO:0000313" key="1">
    <source>
        <dbReference type="EMBL" id="PHT41784.1"/>
    </source>
</evidence>
<gene>
    <name evidence="1" type="ORF">CQW23_20638</name>
</gene>
<evidence type="ECO:0000313" key="2">
    <source>
        <dbReference type="Proteomes" id="UP000224567"/>
    </source>
</evidence>